<gene>
    <name evidence="4" type="ORF">H7348_00850</name>
    <name evidence="5" type="ORF">IAU68_08350</name>
</gene>
<organism evidence="5 6">
    <name type="scientific">Corynebacterium lujinxingii</name>
    <dbReference type="NCBI Taxonomy" id="2763010"/>
    <lineage>
        <taxon>Bacteria</taxon>
        <taxon>Bacillati</taxon>
        <taxon>Actinomycetota</taxon>
        <taxon>Actinomycetes</taxon>
        <taxon>Mycobacteriales</taxon>
        <taxon>Corynebacteriaceae</taxon>
        <taxon>Corynebacterium</taxon>
    </lineage>
</organism>
<dbReference type="KEGG" id="cluj:IAU68_08350"/>
<reference evidence="6 7" key="1">
    <citation type="submission" date="2020-08" db="EMBL/GenBank/DDBJ databases">
        <title>novel species in genus Corynebacterium.</title>
        <authorList>
            <person name="Zhang G."/>
        </authorList>
    </citation>
    <scope>NUCLEOTIDE SEQUENCE [LARGE SCALE GENOMIC DNA]</scope>
    <source>
        <strain evidence="6 7">zg-917</strain>
        <strain evidence="5">Zg-917</strain>
    </source>
</reference>
<dbReference type="GO" id="GO:0031177">
    <property type="term" value="F:phosphopantetheine binding"/>
    <property type="evidence" value="ECO:0007669"/>
    <property type="project" value="InterPro"/>
</dbReference>
<evidence type="ECO:0000259" key="3">
    <source>
        <dbReference type="PROSITE" id="PS50075"/>
    </source>
</evidence>
<dbReference type="RefSeq" id="WP_171192842.1">
    <property type="nucleotide sequence ID" value="NZ_CP061032.1"/>
</dbReference>
<dbReference type="Gene3D" id="1.10.1200.10">
    <property type="entry name" value="ACP-like"/>
    <property type="match status" value="1"/>
</dbReference>
<dbReference type="SMART" id="SM00823">
    <property type="entry name" value="PKS_PP"/>
    <property type="match status" value="1"/>
</dbReference>
<dbReference type="Proteomes" id="UP000516235">
    <property type="component" value="Chromosome"/>
</dbReference>
<dbReference type="Proteomes" id="UP000642876">
    <property type="component" value="Unassembled WGS sequence"/>
</dbReference>
<dbReference type="InterPro" id="IPR036736">
    <property type="entry name" value="ACP-like_sf"/>
</dbReference>
<dbReference type="EMBL" id="JACMYE010000001">
    <property type="protein sequence ID" value="MBC3177866.1"/>
    <property type="molecule type" value="Genomic_DNA"/>
</dbReference>
<evidence type="ECO:0000313" key="7">
    <source>
        <dbReference type="Proteomes" id="UP000642876"/>
    </source>
</evidence>
<evidence type="ECO:0000313" key="5">
    <source>
        <dbReference type="EMBL" id="QNP89700.1"/>
    </source>
</evidence>
<name>A0A7H0JXD4_9CORY</name>
<dbReference type="EMBL" id="CP061032">
    <property type="protein sequence ID" value="QNP89700.1"/>
    <property type="molecule type" value="Genomic_DNA"/>
</dbReference>
<accession>A0A7H0JXD4</accession>
<proteinExistence type="predicted"/>
<sequence>MELSQRLDLGGLELEDDTPADTFSRLAGIVEEVAGVVVKQSSRFDDTAIASLDRIEMAVRIEEAFGVRIDDTVLTEHPTAGELADYLEEKQ</sequence>
<keyword evidence="1" id="KW-0596">Phosphopantetheine</keyword>
<dbReference type="PROSITE" id="PS50075">
    <property type="entry name" value="CARRIER"/>
    <property type="match status" value="1"/>
</dbReference>
<dbReference type="SUPFAM" id="SSF47336">
    <property type="entry name" value="ACP-like"/>
    <property type="match status" value="1"/>
</dbReference>
<protein>
    <submittedName>
        <fullName evidence="5">Acyl carrier protein</fullName>
    </submittedName>
</protein>
<evidence type="ECO:0000256" key="2">
    <source>
        <dbReference type="ARBA" id="ARBA00022553"/>
    </source>
</evidence>
<keyword evidence="7" id="KW-1185">Reference proteome</keyword>
<dbReference type="AlphaFoldDB" id="A0A7H0JXD4"/>
<feature type="domain" description="Carrier" evidence="3">
    <location>
        <begin position="17"/>
        <end position="91"/>
    </location>
</feature>
<dbReference type="InterPro" id="IPR020806">
    <property type="entry name" value="PKS_PP-bd"/>
</dbReference>
<evidence type="ECO:0000313" key="4">
    <source>
        <dbReference type="EMBL" id="MBC3177866.1"/>
    </source>
</evidence>
<dbReference type="Pfam" id="PF00550">
    <property type="entry name" value="PP-binding"/>
    <property type="match status" value="1"/>
</dbReference>
<dbReference type="InterPro" id="IPR009081">
    <property type="entry name" value="PP-bd_ACP"/>
</dbReference>
<evidence type="ECO:0000256" key="1">
    <source>
        <dbReference type="ARBA" id="ARBA00022450"/>
    </source>
</evidence>
<keyword evidence="2" id="KW-0597">Phosphoprotein</keyword>
<evidence type="ECO:0000313" key="6">
    <source>
        <dbReference type="Proteomes" id="UP000516235"/>
    </source>
</evidence>